<proteinExistence type="predicted"/>
<dbReference type="GeneID" id="65084755"/>
<sequence length="231" mass="25524">MTQPRTQGSVFYHEVVGHLVPANNVFLPNNAGLGGFHRDPQQAGPFEPDVNPICRSFDPEAGGLARNIADHRDQLNPFQGFLANQRNGAQSSLRNPFATQPDPSPAQEPRMSGSEDGGSISIESSDEEMKEKQLEHAPDVPKAAGGHPRKRKVQRNRARDRDRKRKFQAKKARERRHGQGGQPRPSGPQRQGGRQGGAWSGTGNQPQPDSRFNPPTGPRAWKQQHGWRGTF</sequence>
<evidence type="ECO:0000256" key="1">
    <source>
        <dbReference type="SAM" id="MobiDB-lite"/>
    </source>
</evidence>
<dbReference type="RefSeq" id="XP_041678769.1">
    <property type="nucleotide sequence ID" value="XM_041827847.1"/>
</dbReference>
<gene>
    <name evidence="2" type="ORF">FMAN_05489</name>
</gene>
<keyword evidence="3" id="KW-1185">Reference proteome</keyword>
<dbReference type="AlphaFoldDB" id="A0A1L7SLX8"/>
<feature type="compositionally biased region" description="Low complexity" evidence="1">
    <location>
        <begin position="182"/>
        <end position="192"/>
    </location>
</feature>
<dbReference type="EMBL" id="FCQH01000002">
    <property type="protein sequence ID" value="CVK87560.1"/>
    <property type="molecule type" value="Genomic_DNA"/>
</dbReference>
<dbReference type="VEuPathDB" id="FungiDB:FMAN_05489"/>
<feature type="compositionally biased region" description="Basic residues" evidence="1">
    <location>
        <begin position="147"/>
        <end position="178"/>
    </location>
</feature>
<reference evidence="3" key="1">
    <citation type="journal article" date="2016" name="Genome Biol. Evol.">
        <title>Comparative 'omics' of the Fusarium fujikuroi species complex highlights differences in genetic potential and metabolite synthesis.</title>
        <authorList>
            <person name="Niehaus E.-M."/>
            <person name="Muensterkoetter M."/>
            <person name="Proctor R.H."/>
            <person name="Brown D.W."/>
            <person name="Sharon A."/>
            <person name="Idan Y."/>
            <person name="Oren-Young L."/>
            <person name="Sieber C.M."/>
            <person name="Novak O."/>
            <person name="Pencik A."/>
            <person name="Tarkowska D."/>
            <person name="Hromadova K."/>
            <person name="Freeman S."/>
            <person name="Maymon M."/>
            <person name="Elazar M."/>
            <person name="Youssef S.A."/>
            <person name="El-Shabrawy E.S.M."/>
            <person name="Shalaby A.B.A."/>
            <person name="Houterman P."/>
            <person name="Brock N.L."/>
            <person name="Burkhardt I."/>
            <person name="Tsavkelova E.A."/>
            <person name="Dickschat J.S."/>
            <person name="Galuszka P."/>
            <person name="Gueldener U."/>
            <person name="Tudzynski B."/>
        </authorList>
    </citation>
    <scope>NUCLEOTIDE SEQUENCE [LARGE SCALE GENOMIC DNA]</scope>
    <source>
        <strain evidence="3">MRC7560</strain>
    </source>
</reference>
<feature type="compositionally biased region" description="Polar residues" evidence="1">
    <location>
        <begin position="201"/>
        <end position="210"/>
    </location>
</feature>
<feature type="region of interest" description="Disordered" evidence="1">
    <location>
        <begin position="91"/>
        <end position="231"/>
    </location>
</feature>
<evidence type="ECO:0000313" key="2">
    <source>
        <dbReference type="EMBL" id="CVK87560.1"/>
    </source>
</evidence>
<evidence type="ECO:0000313" key="3">
    <source>
        <dbReference type="Proteomes" id="UP000184255"/>
    </source>
</evidence>
<dbReference type="Proteomes" id="UP000184255">
    <property type="component" value="Unassembled WGS sequence"/>
</dbReference>
<comment type="caution">
    <text evidence="2">The sequence shown here is derived from an EMBL/GenBank/DDBJ whole genome shotgun (WGS) entry which is preliminary data.</text>
</comment>
<organism evidence="2 3">
    <name type="scientific">Fusarium mangiferae</name>
    <name type="common">Mango malformation disease fungus</name>
    <dbReference type="NCBI Taxonomy" id="192010"/>
    <lineage>
        <taxon>Eukaryota</taxon>
        <taxon>Fungi</taxon>
        <taxon>Dikarya</taxon>
        <taxon>Ascomycota</taxon>
        <taxon>Pezizomycotina</taxon>
        <taxon>Sordariomycetes</taxon>
        <taxon>Hypocreomycetidae</taxon>
        <taxon>Hypocreales</taxon>
        <taxon>Nectriaceae</taxon>
        <taxon>Fusarium</taxon>
        <taxon>Fusarium fujikuroi species complex</taxon>
    </lineage>
</organism>
<accession>A0A1L7SLX8</accession>
<feature type="compositionally biased region" description="Basic and acidic residues" evidence="1">
    <location>
        <begin position="127"/>
        <end position="139"/>
    </location>
</feature>
<name>A0A1L7SLX8_FUSMA</name>
<protein>
    <submittedName>
        <fullName evidence="2">Uncharacterized protein</fullName>
    </submittedName>
</protein>
<feature type="compositionally biased region" description="Low complexity" evidence="1">
    <location>
        <begin position="111"/>
        <end position="123"/>
    </location>
</feature>